<comment type="caution">
    <text evidence="5">The sequence shown here is derived from an EMBL/GenBank/DDBJ whole genome shotgun (WGS) entry which is preliminary data.</text>
</comment>
<dbReference type="GO" id="GO:0045892">
    <property type="term" value="P:negative regulation of DNA-templated transcription"/>
    <property type="evidence" value="ECO:0007669"/>
    <property type="project" value="TreeGrafter"/>
</dbReference>
<evidence type="ECO:0000313" key="6">
    <source>
        <dbReference type="Proteomes" id="UP000245469"/>
    </source>
</evidence>
<keyword evidence="2" id="KW-0238">DNA-binding</keyword>
<dbReference type="SMART" id="SM00866">
    <property type="entry name" value="UTRA"/>
    <property type="match status" value="1"/>
</dbReference>
<dbReference type="InterPro" id="IPR000524">
    <property type="entry name" value="Tscrpt_reg_HTH_GntR"/>
</dbReference>
<dbReference type="GO" id="GO:0003700">
    <property type="term" value="F:DNA-binding transcription factor activity"/>
    <property type="evidence" value="ECO:0007669"/>
    <property type="project" value="InterPro"/>
</dbReference>
<dbReference type="PANTHER" id="PTHR44846">
    <property type="entry name" value="MANNOSYL-D-GLYCERATE TRANSPORT/METABOLISM SYSTEM REPRESSOR MNGR-RELATED"/>
    <property type="match status" value="1"/>
</dbReference>
<dbReference type="SUPFAM" id="SSF46785">
    <property type="entry name" value="Winged helix' DNA-binding domain"/>
    <property type="match status" value="1"/>
</dbReference>
<gene>
    <name evidence="5" type="ORF">BXY45_10248</name>
</gene>
<protein>
    <submittedName>
        <fullName evidence="5">GntR family transcriptional regulator</fullName>
    </submittedName>
</protein>
<dbReference type="OrthoDB" id="3194402at2"/>
<keyword evidence="6" id="KW-1185">Reference proteome</keyword>
<dbReference type="InterPro" id="IPR036390">
    <property type="entry name" value="WH_DNA-bd_sf"/>
</dbReference>
<keyword evidence="1" id="KW-0805">Transcription regulation</keyword>
<feature type="domain" description="HTH gntR-type" evidence="4">
    <location>
        <begin position="23"/>
        <end position="91"/>
    </location>
</feature>
<sequence length="253" mass="27408">MSSPAAPDVAALLARGIDRSSPVPLYHQLAERLRAAIADGTLPPGSRLENEVALAGKLGLSRPTMRQALQELVDKGLLVRRRGVGTQVVHPHVNRSMALTSLHDDLARSGRVPTTEVLDYALAPAPRELAEALAIAAGVEVVTVRRLRSADGEPLALMINHIPASTAPTREQLETEGLYEAMRARGMQFRVARQTVGARLATAAEARLLHERPRAALVTMHRTAYDDAGSVIEVGDHIYRASRYAFETTLVDR</sequence>
<keyword evidence="3" id="KW-0804">Transcription</keyword>
<dbReference type="InterPro" id="IPR028978">
    <property type="entry name" value="Chorismate_lyase_/UTRA_dom_sf"/>
</dbReference>
<dbReference type="Gene3D" id="3.40.1410.10">
    <property type="entry name" value="Chorismate lyase-like"/>
    <property type="match status" value="1"/>
</dbReference>
<evidence type="ECO:0000256" key="2">
    <source>
        <dbReference type="ARBA" id="ARBA00023125"/>
    </source>
</evidence>
<dbReference type="InterPro" id="IPR036388">
    <property type="entry name" value="WH-like_DNA-bd_sf"/>
</dbReference>
<dbReference type="Gene3D" id="1.10.10.10">
    <property type="entry name" value="Winged helix-like DNA-binding domain superfamily/Winged helix DNA-binding domain"/>
    <property type="match status" value="1"/>
</dbReference>
<dbReference type="Proteomes" id="UP000245469">
    <property type="component" value="Unassembled WGS sequence"/>
</dbReference>
<dbReference type="SMART" id="SM00345">
    <property type="entry name" value="HTH_GNTR"/>
    <property type="match status" value="1"/>
</dbReference>
<dbReference type="CDD" id="cd07377">
    <property type="entry name" value="WHTH_GntR"/>
    <property type="match status" value="1"/>
</dbReference>
<dbReference type="AlphaFoldDB" id="A0A316AD49"/>
<dbReference type="InterPro" id="IPR011663">
    <property type="entry name" value="UTRA"/>
</dbReference>
<reference evidence="5 6" key="1">
    <citation type="submission" date="2018-03" db="EMBL/GenBank/DDBJ databases">
        <title>Genomic Encyclopedia of Archaeal and Bacterial Type Strains, Phase II (KMG-II): from individual species to whole genera.</title>
        <authorList>
            <person name="Goeker M."/>
        </authorList>
    </citation>
    <scope>NUCLEOTIDE SEQUENCE [LARGE SCALE GENOMIC DNA]</scope>
    <source>
        <strain evidence="5 6">DSM 44889</strain>
    </source>
</reference>
<dbReference type="RefSeq" id="WP_109772771.1">
    <property type="nucleotide sequence ID" value="NZ_QGDQ01000002.1"/>
</dbReference>
<dbReference type="Pfam" id="PF07702">
    <property type="entry name" value="UTRA"/>
    <property type="match status" value="1"/>
</dbReference>
<dbReference type="EMBL" id="QGDQ01000002">
    <property type="protein sequence ID" value="PWJ55685.1"/>
    <property type="molecule type" value="Genomic_DNA"/>
</dbReference>
<dbReference type="InterPro" id="IPR050679">
    <property type="entry name" value="Bact_HTH_transcr_reg"/>
</dbReference>
<evidence type="ECO:0000256" key="3">
    <source>
        <dbReference type="ARBA" id="ARBA00023163"/>
    </source>
</evidence>
<evidence type="ECO:0000256" key="1">
    <source>
        <dbReference type="ARBA" id="ARBA00023015"/>
    </source>
</evidence>
<proteinExistence type="predicted"/>
<name>A0A316AD49_9ACTN</name>
<dbReference type="PANTHER" id="PTHR44846:SF17">
    <property type="entry name" value="GNTR-FAMILY TRANSCRIPTIONAL REGULATOR"/>
    <property type="match status" value="1"/>
</dbReference>
<evidence type="ECO:0000259" key="4">
    <source>
        <dbReference type="PROSITE" id="PS50949"/>
    </source>
</evidence>
<dbReference type="GO" id="GO:0003677">
    <property type="term" value="F:DNA binding"/>
    <property type="evidence" value="ECO:0007669"/>
    <property type="project" value="UniProtKB-KW"/>
</dbReference>
<organism evidence="5 6">
    <name type="scientific">Quadrisphaera granulorum</name>
    <dbReference type="NCBI Taxonomy" id="317664"/>
    <lineage>
        <taxon>Bacteria</taxon>
        <taxon>Bacillati</taxon>
        <taxon>Actinomycetota</taxon>
        <taxon>Actinomycetes</taxon>
        <taxon>Kineosporiales</taxon>
        <taxon>Kineosporiaceae</taxon>
        <taxon>Quadrisphaera</taxon>
    </lineage>
</organism>
<evidence type="ECO:0000313" key="5">
    <source>
        <dbReference type="EMBL" id="PWJ55685.1"/>
    </source>
</evidence>
<dbReference type="PROSITE" id="PS50949">
    <property type="entry name" value="HTH_GNTR"/>
    <property type="match status" value="1"/>
</dbReference>
<dbReference type="SUPFAM" id="SSF64288">
    <property type="entry name" value="Chorismate lyase-like"/>
    <property type="match status" value="1"/>
</dbReference>
<dbReference type="PRINTS" id="PR00035">
    <property type="entry name" value="HTHGNTR"/>
</dbReference>
<accession>A0A316AD49</accession>
<dbReference type="Pfam" id="PF00392">
    <property type="entry name" value="GntR"/>
    <property type="match status" value="1"/>
</dbReference>